<keyword evidence="2" id="KW-0472">Membrane</keyword>
<feature type="compositionally biased region" description="Basic and acidic residues" evidence="1">
    <location>
        <begin position="16"/>
        <end position="35"/>
    </location>
</feature>
<proteinExistence type="predicted"/>
<dbReference type="Proteomes" id="UP000306050">
    <property type="component" value="Chromosome SGRAM_1"/>
</dbReference>
<sequence length="280" mass="31355">MASTSGVQSRASASGSKKDENTRGMHADTLDKYDDLNEPIPTEEQEALVRELKQRNDASNYFYRAALLFMVVLVFVLYLTPIPSFIDGTHPENHLTLFHHGVHVIGTEDHLTYLPAFPFYMIFFGFQGYLLYLSSLELLSLMGHDNVLSKITRANASLYRSHPFGTAPTYLVSILSDIRISTGNKINLNERADAPAKINSDSKALYDSLSNPRLLYLWFLFIAGLPLPLLIFGAGNFSNAGWFSFTPAVIGLMLVIETWIRRSENQLLGLDGLKYDHKSA</sequence>
<dbReference type="OrthoDB" id="3357787at2759"/>
<keyword evidence="2" id="KW-1133">Transmembrane helix</keyword>
<feature type="transmembrane region" description="Helical" evidence="2">
    <location>
        <begin position="61"/>
        <end position="80"/>
    </location>
</feature>
<feature type="region of interest" description="Disordered" evidence="1">
    <location>
        <begin position="1"/>
        <end position="37"/>
    </location>
</feature>
<evidence type="ECO:0000256" key="2">
    <source>
        <dbReference type="SAM" id="Phobius"/>
    </source>
</evidence>
<comment type="caution">
    <text evidence="3">The sequence shown here is derived from an EMBL/GenBank/DDBJ whole genome shotgun (WGS) entry which is preliminary data.</text>
</comment>
<evidence type="ECO:0000256" key="1">
    <source>
        <dbReference type="SAM" id="MobiDB-lite"/>
    </source>
</evidence>
<dbReference type="AlphaFoldDB" id="A0A4U7L5G3"/>
<dbReference type="RefSeq" id="XP_029742727.1">
    <property type="nucleotide sequence ID" value="XM_029881341.1"/>
</dbReference>
<feature type="compositionally biased region" description="Polar residues" evidence="1">
    <location>
        <begin position="1"/>
        <end position="15"/>
    </location>
</feature>
<feature type="transmembrane region" description="Helical" evidence="2">
    <location>
        <begin position="240"/>
        <end position="260"/>
    </location>
</feature>
<dbReference type="KEGG" id="sgra:EX895_000740"/>
<feature type="transmembrane region" description="Helical" evidence="2">
    <location>
        <begin position="113"/>
        <end position="132"/>
    </location>
</feature>
<accession>A0A4U7L5G3</accession>
<name>A0A4U7L5G3_9BASI</name>
<dbReference type="GeneID" id="40723635"/>
<organism evidence="3 4">
    <name type="scientific">Sporisorium graminicola</name>
    <dbReference type="NCBI Taxonomy" id="280036"/>
    <lineage>
        <taxon>Eukaryota</taxon>
        <taxon>Fungi</taxon>
        <taxon>Dikarya</taxon>
        <taxon>Basidiomycota</taxon>
        <taxon>Ustilaginomycotina</taxon>
        <taxon>Ustilaginomycetes</taxon>
        <taxon>Ustilaginales</taxon>
        <taxon>Ustilaginaceae</taxon>
        <taxon>Sporisorium</taxon>
    </lineage>
</organism>
<feature type="transmembrane region" description="Helical" evidence="2">
    <location>
        <begin position="214"/>
        <end position="234"/>
    </location>
</feature>
<evidence type="ECO:0000313" key="3">
    <source>
        <dbReference type="EMBL" id="TKY90742.1"/>
    </source>
</evidence>
<keyword evidence="4" id="KW-1185">Reference proteome</keyword>
<dbReference type="EMBL" id="SRRM01000002">
    <property type="protein sequence ID" value="TKY90742.1"/>
    <property type="molecule type" value="Genomic_DNA"/>
</dbReference>
<keyword evidence="2" id="KW-0812">Transmembrane</keyword>
<evidence type="ECO:0000313" key="4">
    <source>
        <dbReference type="Proteomes" id="UP000306050"/>
    </source>
</evidence>
<gene>
    <name evidence="3" type="ORF">EX895_000740</name>
</gene>
<reference evidence="3 4" key="1">
    <citation type="submission" date="2019-05" db="EMBL/GenBank/DDBJ databases">
        <title>Sporisorium graminicola CBS 10092 draft sequencing and annotation.</title>
        <authorList>
            <person name="Solano-Gonzalez S."/>
            <person name="Caddick M.X."/>
            <person name="Darby A."/>
        </authorList>
    </citation>
    <scope>NUCLEOTIDE SEQUENCE [LARGE SCALE GENOMIC DNA]</scope>
    <source>
        <strain evidence="3 4">CBS 10092</strain>
    </source>
</reference>
<protein>
    <submittedName>
        <fullName evidence="3">Uncharacterized protein</fullName>
    </submittedName>
</protein>